<keyword evidence="2" id="KW-0812">Transmembrane</keyword>
<feature type="region of interest" description="Disordered" evidence="1">
    <location>
        <begin position="212"/>
        <end position="247"/>
    </location>
</feature>
<keyword evidence="2" id="KW-1133">Transmembrane helix</keyword>
<dbReference type="EMBL" id="BPLR01015353">
    <property type="protein sequence ID" value="GIY75511.1"/>
    <property type="molecule type" value="Genomic_DNA"/>
</dbReference>
<evidence type="ECO:0000256" key="2">
    <source>
        <dbReference type="SAM" id="Phobius"/>
    </source>
</evidence>
<sequence>MGPVENLCVKAKYLVLHLSYLVIAVMYTGPPQTNIIMSVILVNLSRSAVTALIQGAMCQLHVKNKINMLLGYQAWPGIMSPSCYARLQLLVNTLARAQQCPKYCYMAVAVFQTYLTLLTTPFYKLAYNSISAHVSDNSEITKWALKMKTYFDVITSEGKCPETTRKATRMAQIVINCTKPAAQRIVPKHLFTKYSNTSDIGRWCLSSEEIAISRPGPTGQGDDHAGKSSRSLRVTGTPVGRPRLLPR</sequence>
<evidence type="ECO:0000313" key="3">
    <source>
        <dbReference type="EMBL" id="GIY75511.1"/>
    </source>
</evidence>
<name>A0AAV4W0J2_CAEEX</name>
<protein>
    <submittedName>
        <fullName evidence="3">Uncharacterized protein</fullName>
    </submittedName>
</protein>
<organism evidence="3 4">
    <name type="scientific">Caerostris extrusa</name>
    <name type="common">Bark spider</name>
    <name type="synonym">Caerostris bankana</name>
    <dbReference type="NCBI Taxonomy" id="172846"/>
    <lineage>
        <taxon>Eukaryota</taxon>
        <taxon>Metazoa</taxon>
        <taxon>Ecdysozoa</taxon>
        <taxon>Arthropoda</taxon>
        <taxon>Chelicerata</taxon>
        <taxon>Arachnida</taxon>
        <taxon>Araneae</taxon>
        <taxon>Araneomorphae</taxon>
        <taxon>Entelegynae</taxon>
        <taxon>Araneoidea</taxon>
        <taxon>Araneidae</taxon>
        <taxon>Caerostris</taxon>
    </lineage>
</organism>
<evidence type="ECO:0000313" key="4">
    <source>
        <dbReference type="Proteomes" id="UP001054945"/>
    </source>
</evidence>
<keyword evidence="2" id="KW-0472">Membrane</keyword>
<dbReference type="Proteomes" id="UP001054945">
    <property type="component" value="Unassembled WGS sequence"/>
</dbReference>
<keyword evidence="4" id="KW-1185">Reference proteome</keyword>
<feature type="transmembrane region" description="Helical" evidence="2">
    <location>
        <begin position="12"/>
        <end position="29"/>
    </location>
</feature>
<gene>
    <name evidence="3" type="ORF">CEXT_469561</name>
</gene>
<accession>A0AAV4W0J2</accession>
<reference evidence="3 4" key="1">
    <citation type="submission" date="2021-06" db="EMBL/GenBank/DDBJ databases">
        <title>Caerostris extrusa draft genome.</title>
        <authorList>
            <person name="Kono N."/>
            <person name="Arakawa K."/>
        </authorList>
    </citation>
    <scope>NUCLEOTIDE SEQUENCE [LARGE SCALE GENOMIC DNA]</scope>
</reference>
<comment type="caution">
    <text evidence="3">The sequence shown here is derived from an EMBL/GenBank/DDBJ whole genome shotgun (WGS) entry which is preliminary data.</text>
</comment>
<dbReference type="AlphaFoldDB" id="A0AAV4W0J2"/>
<evidence type="ECO:0000256" key="1">
    <source>
        <dbReference type="SAM" id="MobiDB-lite"/>
    </source>
</evidence>
<proteinExistence type="predicted"/>